<accession>A0A434A9D9</accession>
<dbReference type="GO" id="GO:0005886">
    <property type="term" value="C:plasma membrane"/>
    <property type="evidence" value="ECO:0007669"/>
    <property type="project" value="UniProtKB-SubCell"/>
</dbReference>
<evidence type="ECO:0000259" key="7">
    <source>
        <dbReference type="Pfam" id="PF06271"/>
    </source>
</evidence>
<organism evidence="8 9">
    <name type="scientific">Flavobacterium cupreum</name>
    <dbReference type="NCBI Taxonomy" id="2133766"/>
    <lineage>
        <taxon>Bacteria</taxon>
        <taxon>Pseudomonadati</taxon>
        <taxon>Bacteroidota</taxon>
        <taxon>Flavobacteriia</taxon>
        <taxon>Flavobacteriales</taxon>
        <taxon>Flavobacteriaceae</taxon>
        <taxon>Flavobacterium</taxon>
    </lineage>
</organism>
<dbReference type="AlphaFoldDB" id="A0A434A9D9"/>
<feature type="transmembrane region" description="Helical" evidence="6">
    <location>
        <begin position="71"/>
        <end position="92"/>
    </location>
</feature>
<evidence type="ECO:0000256" key="5">
    <source>
        <dbReference type="ARBA" id="ARBA00023136"/>
    </source>
</evidence>
<evidence type="ECO:0000256" key="4">
    <source>
        <dbReference type="ARBA" id="ARBA00022989"/>
    </source>
</evidence>
<evidence type="ECO:0000256" key="3">
    <source>
        <dbReference type="ARBA" id="ARBA00022692"/>
    </source>
</evidence>
<dbReference type="PANTHER" id="PTHR36115">
    <property type="entry name" value="PROLINE-RICH ANTIGEN HOMOLOG-RELATED"/>
    <property type="match status" value="1"/>
</dbReference>
<evidence type="ECO:0000256" key="6">
    <source>
        <dbReference type="SAM" id="Phobius"/>
    </source>
</evidence>
<dbReference type="PANTHER" id="PTHR36115:SF4">
    <property type="entry name" value="MEMBRANE PROTEIN"/>
    <property type="match status" value="1"/>
</dbReference>
<dbReference type="InterPro" id="IPR051791">
    <property type="entry name" value="Pra-immunoreactive"/>
</dbReference>
<dbReference type="Pfam" id="PF06271">
    <property type="entry name" value="RDD"/>
    <property type="match status" value="1"/>
</dbReference>
<evidence type="ECO:0000256" key="1">
    <source>
        <dbReference type="ARBA" id="ARBA00004651"/>
    </source>
</evidence>
<sequence>MKTIRLKNKDQNGSPFIDIPEKKLLTSDRDRFFNCIIDFAFILITIFIVSIFVVLTGNILQLDIYRMWEEILIDLGFIGTYLSFAIIYYFIFESLSGRTLGKIMTGSIIINEYGLKPGVGVIFKRTLCRFIPFEALSFLGESGMMWHDSLSNTYVVEKNVLEDEMKLQELNLIGSKEVI</sequence>
<keyword evidence="5 6" id="KW-0472">Membrane</keyword>
<dbReference type="InterPro" id="IPR010432">
    <property type="entry name" value="RDD"/>
</dbReference>
<keyword evidence="9" id="KW-1185">Reference proteome</keyword>
<dbReference type="EMBL" id="QWDM01000004">
    <property type="protein sequence ID" value="RUT71059.1"/>
    <property type="molecule type" value="Genomic_DNA"/>
</dbReference>
<proteinExistence type="predicted"/>
<comment type="subcellular location">
    <subcellularLocation>
        <location evidence="1">Cell membrane</location>
        <topology evidence="1">Multi-pass membrane protein</topology>
    </subcellularLocation>
</comment>
<keyword evidence="2" id="KW-1003">Cell membrane</keyword>
<reference evidence="9" key="1">
    <citation type="journal article" date="2019" name="Syst. Appl. Microbiol.">
        <title>Flavobacterium circumlabens sp. nov. and Flavobacterium cupreum sp. nov., two psychrotrophic species isolated from Antarctic environmental samples.</title>
        <authorList>
            <person name="Kralova S."/>
            <person name="Busse H.-J."/>
            <person name="Svec P."/>
            <person name="Maslanova I."/>
            <person name="Stankova E."/>
            <person name="Bartak M."/>
            <person name="Sedlacek I."/>
        </authorList>
    </citation>
    <scope>NUCLEOTIDE SEQUENCE [LARGE SCALE GENOMIC DNA]</scope>
    <source>
        <strain evidence="9">CCM 8825</strain>
    </source>
</reference>
<evidence type="ECO:0000313" key="9">
    <source>
        <dbReference type="Proteomes" id="UP000288102"/>
    </source>
</evidence>
<feature type="transmembrane region" description="Helical" evidence="6">
    <location>
        <begin position="32"/>
        <end position="59"/>
    </location>
</feature>
<gene>
    <name evidence="8" type="ORF">D0817_07955</name>
</gene>
<protein>
    <submittedName>
        <fullName evidence="8">RDD family protein</fullName>
    </submittedName>
</protein>
<evidence type="ECO:0000313" key="8">
    <source>
        <dbReference type="EMBL" id="RUT71059.1"/>
    </source>
</evidence>
<keyword evidence="3 6" id="KW-0812">Transmembrane</keyword>
<name>A0A434A9D9_9FLAO</name>
<dbReference type="OrthoDB" id="762068at2"/>
<dbReference type="RefSeq" id="WP_127337840.1">
    <property type="nucleotide sequence ID" value="NZ_QWDM01000004.1"/>
</dbReference>
<comment type="caution">
    <text evidence="8">The sequence shown here is derived from an EMBL/GenBank/DDBJ whole genome shotgun (WGS) entry which is preliminary data.</text>
</comment>
<feature type="domain" description="RDD" evidence="7">
    <location>
        <begin position="30"/>
        <end position="138"/>
    </location>
</feature>
<keyword evidence="4 6" id="KW-1133">Transmembrane helix</keyword>
<evidence type="ECO:0000256" key="2">
    <source>
        <dbReference type="ARBA" id="ARBA00022475"/>
    </source>
</evidence>
<dbReference type="Proteomes" id="UP000288102">
    <property type="component" value="Unassembled WGS sequence"/>
</dbReference>